<organism evidence="1 2">
    <name type="scientific">Auxenochlorella protothecoides</name>
    <name type="common">Green microalga</name>
    <name type="synonym">Chlorella protothecoides</name>
    <dbReference type="NCBI Taxonomy" id="3075"/>
    <lineage>
        <taxon>Eukaryota</taxon>
        <taxon>Viridiplantae</taxon>
        <taxon>Chlorophyta</taxon>
        <taxon>core chlorophytes</taxon>
        <taxon>Trebouxiophyceae</taxon>
        <taxon>Chlorellales</taxon>
        <taxon>Chlorellaceae</taxon>
        <taxon>Auxenochlorella</taxon>
    </lineage>
</organism>
<dbReference type="GeneID" id="23615687"/>
<proteinExistence type="predicted"/>
<protein>
    <submittedName>
        <fullName evidence="1">Uncharacterized protein</fullName>
    </submittedName>
</protein>
<dbReference type="EMBL" id="KL662183">
    <property type="protein sequence ID" value="KFM28821.1"/>
    <property type="molecule type" value="Genomic_DNA"/>
</dbReference>
<reference evidence="1 2" key="1">
    <citation type="journal article" date="2014" name="BMC Genomics">
        <title>Oil accumulation mechanisms of the oleaginous microalga Chlorella protothecoides revealed through its genome, transcriptomes, and proteomes.</title>
        <authorList>
            <person name="Gao C."/>
            <person name="Wang Y."/>
            <person name="Shen Y."/>
            <person name="Yan D."/>
            <person name="He X."/>
            <person name="Dai J."/>
            <person name="Wu Q."/>
        </authorList>
    </citation>
    <scope>NUCLEOTIDE SEQUENCE [LARGE SCALE GENOMIC DNA]</scope>
    <source>
        <strain evidence="1 2">0710</strain>
    </source>
</reference>
<gene>
    <name evidence="1" type="ORF">F751_4296</name>
</gene>
<name>A0A087SSW7_AUXPR</name>
<sequence length="117" mass="12904">MVCHSDRAASTGRPAARHNLLPPLMRHLRLVLKGVARHHTPLSAHTISRQRLAPWVHHWLHSWGQWADTLGCPRIKAVLGRADSMASSERRIAKAGVDRRCKFGGPAMSGRPCTVPG</sequence>
<evidence type="ECO:0000313" key="1">
    <source>
        <dbReference type="EMBL" id="KFM28821.1"/>
    </source>
</evidence>
<dbReference type="AlphaFoldDB" id="A0A087SSW7"/>
<dbReference type="RefSeq" id="XP_011401870.1">
    <property type="nucleotide sequence ID" value="XM_011403568.1"/>
</dbReference>
<accession>A0A087SSW7</accession>
<keyword evidence="2" id="KW-1185">Reference proteome</keyword>
<dbReference type="Proteomes" id="UP000028924">
    <property type="component" value="Unassembled WGS sequence"/>
</dbReference>
<evidence type="ECO:0000313" key="2">
    <source>
        <dbReference type="Proteomes" id="UP000028924"/>
    </source>
</evidence>
<dbReference type="KEGG" id="apro:F751_4296"/>